<evidence type="ECO:0000313" key="7">
    <source>
        <dbReference type="EMBL" id="MFC5368532.1"/>
    </source>
</evidence>
<protein>
    <submittedName>
        <fullName evidence="7">Sodium:calcium antiporter</fullName>
    </submittedName>
</protein>
<dbReference type="GO" id="GO:0016020">
    <property type="term" value="C:membrane"/>
    <property type="evidence" value="ECO:0007669"/>
    <property type="project" value="UniProtKB-SubCell"/>
</dbReference>
<feature type="transmembrane region" description="Helical" evidence="5">
    <location>
        <begin position="282"/>
        <end position="303"/>
    </location>
</feature>
<dbReference type="RefSeq" id="WP_227230804.1">
    <property type="nucleotide sequence ID" value="NZ_JAJCVJ010000002.1"/>
</dbReference>
<feature type="domain" description="Sodium/calcium exchanger membrane region" evidence="6">
    <location>
        <begin position="8"/>
        <end position="165"/>
    </location>
</feature>
<gene>
    <name evidence="7" type="ORF">ACFPJ5_16525</name>
</gene>
<name>A0ABD5RFL2_9EURY</name>
<feature type="transmembrane region" description="Helical" evidence="5">
    <location>
        <begin position="253"/>
        <end position="276"/>
    </location>
</feature>
<organism evidence="7 8">
    <name type="scientific">Salinirubrum litoreum</name>
    <dbReference type="NCBI Taxonomy" id="1126234"/>
    <lineage>
        <taxon>Archaea</taxon>
        <taxon>Methanobacteriati</taxon>
        <taxon>Methanobacteriota</taxon>
        <taxon>Stenosarchaea group</taxon>
        <taxon>Halobacteria</taxon>
        <taxon>Halobacteriales</taxon>
        <taxon>Haloferacaceae</taxon>
        <taxon>Salinirubrum</taxon>
    </lineage>
</organism>
<keyword evidence="3 5" id="KW-1133">Transmembrane helix</keyword>
<dbReference type="Pfam" id="PF01699">
    <property type="entry name" value="Na_Ca_ex"/>
    <property type="match status" value="2"/>
</dbReference>
<feature type="transmembrane region" description="Helical" evidence="5">
    <location>
        <begin position="145"/>
        <end position="163"/>
    </location>
</feature>
<feature type="domain" description="Sodium/calcium exchanger membrane region" evidence="6">
    <location>
        <begin position="188"/>
        <end position="329"/>
    </location>
</feature>
<evidence type="ECO:0000256" key="4">
    <source>
        <dbReference type="ARBA" id="ARBA00023136"/>
    </source>
</evidence>
<keyword evidence="2 5" id="KW-0812">Transmembrane</keyword>
<keyword evidence="8" id="KW-1185">Reference proteome</keyword>
<feature type="transmembrane region" description="Helical" evidence="5">
    <location>
        <begin position="113"/>
        <end position="133"/>
    </location>
</feature>
<proteinExistence type="predicted"/>
<evidence type="ECO:0000259" key="6">
    <source>
        <dbReference type="Pfam" id="PF01699"/>
    </source>
</evidence>
<dbReference type="PANTHER" id="PTHR10846">
    <property type="entry name" value="SODIUM/POTASSIUM/CALCIUM EXCHANGER"/>
    <property type="match status" value="1"/>
</dbReference>
<feature type="transmembrane region" description="Helical" evidence="5">
    <location>
        <begin position="188"/>
        <end position="209"/>
    </location>
</feature>
<feature type="transmembrane region" description="Helical" evidence="5">
    <location>
        <begin position="221"/>
        <end position="241"/>
    </location>
</feature>
<dbReference type="AlphaFoldDB" id="A0ABD5RFL2"/>
<keyword evidence="4 5" id="KW-0472">Membrane</keyword>
<evidence type="ECO:0000256" key="2">
    <source>
        <dbReference type="ARBA" id="ARBA00022692"/>
    </source>
</evidence>
<dbReference type="InterPro" id="IPR044880">
    <property type="entry name" value="NCX_ion-bd_dom_sf"/>
</dbReference>
<evidence type="ECO:0000256" key="5">
    <source>
        <dbReference type="SAM" id="Phobius"/>
    </source>
</evidence>
<dbReference type="InterPro" id="IPR004481">
    <property type="entry name" value="K/Na/Ca-exchanger"/>
</dbReference>
<evidence type="ECO:0000256" key="3">
    <source>
        <dbReference type="ARBA" id="ARBA00022989"/>
    </source>
</evidence>
<accession>A0ABD5RFL2</accession>
<feature type="transmembrane region" description="Helical" evidence="5">
    <location>
        <begin position="315"/>
        <end position="335"/>
    </location>
</feature>
<reference evidence="7 8" key="1">
    <citation type="journal article" date="2019" name="Int. J. Syst. Evol. Microbiol.">
        <title>The Global Catalogue of Microorganisms (GCM) 10K type strain sequencing project: providing services to taxonomists for standard genome sequencing and annotation.</title>
        <authorList>
            <consortium name="The Broad Institute Genomics Platform"/>
            <consortium name="The Broad Institute Genome Sequencing Center for Infectious Disease"/>
            <person name="Wu L."/>
            <person name="Ma J."/>
        </authorList>
    </citation>
    <scope>NUCLEOTIDE SEQUENCE [LARGE SCALE GENOMIC DNA]</scope>
    <source>
        <strain evidence="7 8">CGMCC 1.12237</strain>
    </source>
</reference>
<feature type="transmembrane region" description="Helical" evidence="5">
    <location>
        <begin position="77"/>
        <end position="101"/>
    </location>
</feature>
<dbReference type="PANTHER" id="PTHR10846:SF8">
    <property type="entry name" value="INNER MEMBRANE PROTEIN YRBG"/>
    <property type="match status" value="1"/>
</dbReference>
<dbReference type="InterPro" id="IPR004837">
    <property type="entry name" value="NaCa_Exmemb"/>
</dbReference>
<comment type="caution">
    <text evidence="7">The sequence shown here is derived from an EMBL/GenBank/DDBJ whole genome shotgun (WGS) entry which is preliminary data.</text>
</comment>
<evidence type="ECO:0000256" key="1">
    <source>
        <dbReference type="ARBA" id="ARBA00004141"/>
    </source>
</evidence>
<comment type="subcellular location">
    <subcellularLocation>
        <location evidence="1">Membrane</location>
        <topology evidence="1">Multi-pass membrane protein</topology>
    </subcellularLocation>
</comment>
<dbReference type="Proteomes" id="UP001596201">
    <property type="component" value="Unassembled WGS sequence"/>
</dbReference>
<evidence type="ECO:0000313" key="8">
    <source>
        <dbReference type="Proteomes" id="UP001596201"/>
    </source>
</evidence>
<dbReference type="EMBL" id="JBHSKX010000002">
    <property type="protein sequence ID" value="MFC5368532.1"/>
    <property type="molecule type" value="Genomic_DNA"/>
</dbReference>
<sequence>MVDLLPLLLFAAAGTALAWKGGEVLVASSDRLGAYYGLPAIVQGAIIAAVGSSFPELSSTVIAAVIYNEFEIGVGAIVGSAVFNILVIPAVSALLGEGSLASNRDLVYKEAQFYILSIAVLLLTFSMAVIYFPTLGNGTRLDGTLYWWLALAPVAFYGLYIFIQYHDTIEYVPDVPIDTGRIDPRREWGMLVVSLVLILVGAEFLVRAAVGLGDAFGTSTFLWGLTVVAAGTSLPDTFVSVSAARVGNASVSLANVLGSNIFALLVALPAGVIAAGQTTVDFGVVVPMMGFLIVASIAFFGVLRTDMVLSRRESYLLLGFYGVFIVWLISESLGVTNLVRL</sequence>
<dbReference type="Gene3D" id="1.20.1420.30">
    <property type="entry name" value="NCX, central ion-binding region"/>
    <property type="match status" value="1"/>
</dbReference>